<dbReference type="EC" id="2.7.11.1" evidence="1"/>
<dbReference type="Pfam" id="PF00069">
    <property type="entry name" value="Pkinase"/>
    <property type="match status" value="1"/>
</dbReference>
<dbReference type="SMART" id="SM00220">
    <property type="entry name" value="S_TKc"/>
    <property type="match status" value="1"/>
</dbReference>
<evidence type="ECO:0000256" key="2">
    <source>
        <dbReference type="ARBA" id="ARBA00022527"/>
    </source>
</evidence>
<dbReference type="EMBL" id="JAVRQU010000007">
    <property type="protein sequence ID" value="KAK5700538.1"/>
    <property type="molecule type" value="Genomic_DNA"/>
</dbReference>
<gene>
    <name evidence="10" type="ORF">LTR97_005055</name>
</gene>
<accession>A0AAN7W7T1</accession>
<dbReference type="GO" id="GO:0005634">
    <property type="term" value="C:nucleus"/>
    <property type="evidence" value="ECO:0007669"/>
    <property type="project" value="TreeGrafter"/>
</dbReference>
<evidence type="ECO:0000313" key="10">
    <source>
        <dbReference type="EMBL" id="KAK5700538.1"/>
    </source>
</evidence>
<dbReference type="InterPro" id="IPR051334">
    <property type="entry name" value="SRPK"/>
</dbReference>
<evidence type="ECO:0000256" key="5">
    <source>
        <dbReference type="ARBA" id="ARBA00022777"/>
    </source>
</evidence>
<evidence type="ECO:0000256" key="6">
    <source>
        <dbReference type="ARBA" id="ARBA00022840"/>
    </source>
</evidence>
<keyword evidence="2" id="KW-0723">Serine/threonine-protein kinase</keyword>
<dbReference type="GO" id="GO:0005737">
    <property type="term" value="C:cytoplasm"/>
    <property type="evidence" value="ECO:0007669"/>
    <property type="project" value="TreeGrafter"/>
</dbReference>
<comment type="catalytic activity">
    <reaction evidence="7">
        <text>L-threonyl-[protein] + ATP = O-phospho-L-threonyl-[protein] + ADP + H(+)</text>
        <dbReference type="Rhea" id="RHEA:46608"/>
        <dbReference type="Rhea" id="RHEA-COMP:11060"/>
        <dbReference type="Rhea" id="RHEA-COMP:11605"/>
        <dbReference type="ChEBI" id="CHEBI:15378"/>
        <dbReference type="ChEBI" id="CHEBI:30013"/>
        <dbReference type="ChEBI" id="CHEBI:30616"/>
        <dbReference type="ChEBI" id="CHEBI:61977"/>
        <dbReference type="ChEBI" id="CHEBI:456216"/>
        <dbReference type="EC" id="2.7.11.1"/>
    </reaction>
</comment>
<evidence type="ECO:0000313" key="11">
    <source>
        <dbReference type="Proteomes" id="UP001310594"/>
    </source>
</evidence>
<evidence type="ECO:0000259" key="9">
    <source>
        <dbReference type="PROSITE" id="PS50011"/>
    </source>
</evidence>
<dbReference type="GO" id="GO:0000245">
    <property type="term" value="P:spliceosomal complex assembly"/>
    <property type="evidence" value="ECO:0007669"/>
    <property type="project" value="TreeGrafter"/>
</dbReference>
<dbReference type="GO" id="GO:0050684">
    <property type="term" value="P:regulation of mRNA processing"/>
    <property type="evidence" value="ECO:0007669"/>
    <property type="project" value="TreeGrafter"/>
</dbReference>
<sequence>MAPTAANYTRIDPGQLIEEETLLDYRADRYYPVHIGQVFNNRYCVVGKLGYGTASTVWLCRDSHAKSITYRAVKVYVNSLKVHREMLIYKHINSVDSVHGGQVDVRKMFEAFTVSGPYGEHICLVHEPCGISLGELKCRAKGKRLDADLLRQGLRNVLSGVQFLHEEAKVIHTDLHPDNILMGIHEQRDASVLPEIEKSEEECPAPRKELPDRIIYQSHRMPLTNGLPVISDLGEARLVGDEPHRGLVMPSVYRAPEVILGMAWSYPIDIWSFGMMAWDLLEPRRLFRVQDSQGRYSEEHHLAQMVALLGPPSLDFLERSENSWKYWSRDGRFYESARSSVDFHMRTWNGIGTWKSHVPIPGDISLEAAEQRLEGEEKQLFLIWLRKMLLWRPEDRASSQDVFFDEWLCADLLASGEVVLDEAD</sequence>
<evidence type="ECO:0000256" key="3">
    <source>
        <dbReference type="ARBA" id="ARBA00022679"/>
    </source>
</evidence>
<protein>
    <recommendedName>
        <fullName evidence="1">non-specific serine/threonine protein kinase</fullName>
        <ecNumber evidence="1">2.7.11.1</ecNumber>
    </recommendedName>
</protein>
<dbReference type="PANTHER" id="PTHR47634">
    <property type="entry name" value="PROTEIN KINASE DOMAIN-CONTAINING PROTEIN-RELATED"/>
    <property type="match status" value="1"/>
</dbReference>
<dbReference type="InterPro" id="IPR000719">
    <property type="entry name" value="Prot_kinase_dom"/>
</dbReference>
<dbReference type="Proteomes" id="UP001310594">
    <property type="component" value="Unassembled WGS sequence"/>
</dbReference>
<keyword evidence="3" id="KW-0808">Transferase</keyword>
<evidence type="ECO:0000256" key="8">
    <source>
        <dbReference type="ARBA" id="ARBA00048679"/>
    </source>
</evidence>
<reference evidence="10" key="1">
    <citation type="submission" date="2023-08" db="EMBL/GenBank/DDBJ databases">
        <title>Black Yeasts Isolated from many extreme environments.</title>
        <authorList>
            <person name="Coleine C."/>
            <person name="Stajich J.E."/>
            <person name="Selbmann L."/>
        </authorList>
    </citation>
    <scope>NUCLEOTIDE SEQUENCE</scope>
    <source>
        <strain evidence="10">CCFEE 5810</strain>
    </source>
</reference>
<evidence type="ECO:0000256" key="7">
    <source>
        <dbReference type="ARBA" id="ARBA00047899"/>
    </source>
</evidence>
<dbReference type="SUPFAM" id="SSF56112">
    <property type="entry name" value="Protein kinase-like (PK-like)"/>
    <property type="match status" value="1"/>
</dbReference>
<dbReference type="PROSITE" id="PS50011">
    <property type="entry name" value="PROTEIN_KINASE_DOM"/>
    <property type="match status" value="1"/>
</dbReference>
<comment type="catalytic activity">
    <reaction evidence="8">
        <text>L-seryl-[protein] + ATP = O-phospho-L-seryl-[protein] + ADP + H(+)</text>
        <dbReference type="Rhea" id="RHEA:17989"/>
        <dbReference type="Rhea" id="RHEA-COMP:9863"/>
        <dbReference type="Rhea" id="RHEA-COMP:11604"/>
        <dbReference type="ChEBI" id="CHEBI:15378"/>
        <dbReference type="ChEBI" id="CHEBI:29999"/>
        <dbReference type="ChEBI" id="CHEBI:30616"/>
        <dbReference type="ChEBI" id="CHEBI:83421"/>
        <dbReference type="ChEBI" id="CHEBI:456216"/>
        <dbReference type="EC" id="2.7.11.1"/>
    </reaction>
</comment>
<proteinExistence type="predicted"/>
<keyword evidence="4" id="KW-0547">Nucleotide-binding</keyword>
<keyword evidence="6" id="KW-0067">ATP-binding</keyword>
<evidence type="ECO:0000256" key="1">
    <source>
        <dbReference type="ARBA" id="ARBA00012513"/>
    </source>
</evidence>
<dbReference type="InterPro" id="IPR011009">
    <property type="entry name" value="Kinase-like_dom_sf"/>
</dbReference>
<dbReference type="GO" id="GO:0004674">
    <property type="term" value="F:protein serine/threonine kinase activity"/>
    <property type="evidence" value="ECO:0007669"/>
    <property type="project" value="UniProtKB-KW"/>
</dbReference>
<dbReference type="GO" id="GO:0005524">
    <property type="term" value="F:ATP binding"/>
    <property type="evidence" value="ECO:0007669"/>
    <property type="project" value="UniProtKB-KW"/>
</dbReference>
<organism evidence="10 11">
    <name type="scientific">Elasticomyces elasticus</name>
    <dbReference type="NCBI Taxonomy" id="574655"/>
    <lineage>
        <taxon>Eukaryota</taxon>
        <taxon>Fungi</taxon>
        <taxon>Dikarya</taxon>
        <taxon>Ascomycota</taxon>
        <taxon>Pezizomycotina</taxon>
        <taxon>Dothideomycetes</taxon>
        <taxon>Dothideomycetidae</taxon>
        <taxon>Mycosphaerellales</taxon>
        <taxon>Teratosphaeriaceae</taxon>
        <taxon>Elasticomyces</taxon>
    </lineage>
</organism>
<keyword evidence="5" id="KW-0418">Kinase</keyword>
<dbReference type="Gene3D" id="3.30.200.20">
    <property type="entry name" value="Phosphorylase Kinase, domain 1"/>
    <property type="match status" value="1"/>
</dbReference>
<comment type="caution">
    <text evidence="10">The sequence shown here is derived from an EMBL/GenBank/DDBJ whole genome shotgun (WGS) entry which is preliminary data.</text>
</comment>
<dbReference type="Gene3D" id="1.10.510.10">
    <property type="entry name" value="Transferase(Phosphotransferase) domain 1"/>
    <property type="match status" value="1"/>
</dbReference>
<dbReference type="AlphaFoldDB" id="A0AAN7W7T1"/>
<evidence type="ECO:0000256" key="4">
    <source>
        <dbReference type="ARBA" id="ARBA00022741"/>
    </source>
</evidence>
<feature type="domain" description="Protein kinase" evidence="9">
    <location>
        <begin position="43"/>
        <end position="408"/>
    </location>
</feature>
<dbReference type="PANTHER" id="PTHR47634:SF9">
    <property type="entry name" value="PROTEIN KINASE DOMAIN-CONTAINING PROTEIN-RELATED"/>
    <property type="match status" value="1"/>
</dbReference>
<name>A0AAN7W7T1_9PEZI</name>